<keyword evidence="2" id="KW-0472">Membrane</keyword>
<comment type="caution">
    <text evidence="4">The sequence shown here is derived from an EMBL/GenBank/DDBJ whole genome shotgun (WGS) entry which is preliminary data.</text>
</comment>
<keyword evidence="2" id="KW-0812">Transmembrane</keyword>
<name>A0ABD1B0A6_CARAN</name>
<dbReference type="Proteomes" id="UP001558713">
    <property type="component" value="Unassembled WGS sequence"/>
</dbReference>
<dbReference type="EMBL" id="JBANAX010000379">
    <property type="protein sequence ID" value="KAL1211836.1"/>
    <property type="molecule type" value="Genomic_DNA"/>
</dbReference>
<evidence type="ECO:0000313" key="4">
    <source>
        <dbReference type="EMBL" id="KAL1211836.1"/>
    </source>
</evidence>
<evidence type="ECO:0000313" key="5">
    <source>
        <dbReference type="Proteomes" id="UP001558713"/>
    </source>
</evidence>
<accession>A0ABD1B0A6</accession>
<protein>
    <submittedName>
        <fullName evidence="4">Classical arabinogalactan protein 27</fullName>
    </submittedName>
</protein>
<evidence type="ECO:0000256" key="3">
    <source>
        <dbReference type="SAM" id="SignalP"/>
    </source>
</evidence>
<feature type="signal peptide" evidence="3">
    <location>
        <begin position="1"/>
        <end position="21"/>
    </location>
</feature>
<feature type="transmembrane region" description="Helical" evidence="2">
    <location>
        <begin position="103"/>
        <end position="129"/>
    </location>
</feature>
<feature type="region of interest" description="Disordered" evidence="1">
    <location>
        <begin position="48"/>
        <end position="99"/>
    </location>
</feature>
<keyword evidence="5" id="KW-1185">Reference proteome</keyword>
<organism evidence="4 5">
    <name type="scientific">Cardamine amara subsp. amara</name>
    <dbReference type="NCBI Taxonomy" id="228776"/>
    <lineage>
        <taxon>Eukaryota</taxon>
        <taxon>Viridiplantae</taxon>
        <taxon>Streptophyta</taxon>
        <taxon>Embryophyta</taxon>
        <taxon>Tracheophyta</taxon>
        <taxon>Spermatophyta</taxon>
        <taxon>Magnoliopsida</taxon>
        <taxon>eudicotyledons</taxon>
        <taxon>Gunneridae</taxon>
        <taxon>Pentapetalae</taxon>
        <taxon>rosids</taxon>
        <taxon>malvids</taxon>
        <taxon>Brassicales</taxon>
        <taxon>Brassicaceae</taxon>
        <taxon>Cardamineae</taxon>
        <taxon>Cardamine</taxon>
    </lineage>
</organism>
<evidence type="ECO:0000256" key="1">
    <source>
        <dbReference type="SAM" id="MobiDB-lite"/>
    </source>
</evidence>
<feature type="chain" id="PRO_5044771043" evidence="3">
    <location>
        <begin position="22"/>
        <end position="130"/>
    </location>
</feature>
<keyword evidence="2" id="KW-1133">Transmembrane helix</keyword>
<feature type="compositionally biased region" description="Polar residues" evidence="1">
    <location>
        <begin position="53"/>
        <end position="68"/>
    </location>
</feature>
<sequence length="130" mass="13538">MASSIFLTLITLIYLFSPSLSLPTTNTIPSFPTISPFEQQISPEIAPLLPSPAVSSTQTIPSSSTLPHPQNDDVFADPDPAFAPSASPPASSPATPSSQTPGVLLSVVFAAVSCFLLRLLPVLALCSFIL</sequence>
<keyword evidence="3" id="KW-0732">Signal</keyword>
<dbReference type="AlphaFoldDB" id="A0ABD1B0A6"/>
<evidence type="ECO:0000256" key="2">
    <source>
        <dbReference type="SAM" id="Phobius"/>
    </source>
</evidence>
<reference evidence="4 5" key="1">
    <citation type="submission" date="2024-04" db="EMBL/GenBank/DDBJ databases">
        <title>Genome assembly C_amara_ONT_v2.</title>
        <authorList>
            <person name="Yant L."/>
            <person name="Moore C."/>
            <person name="Slenker M."/>
        </authorList>
    </citation>
    <scope>NUCLEOTIDE SEQUENCE [LARGE SCALE GENOMIC DNA]</scope>
    <source>
        <tissue evidence="4">Leaf</tissue>
    </source>
</reference>
<gene>
    <name evidence="4" type="ORF">V5N11_023822</name>
</gene>
<proteinExistence type="predicted"/>